<sequence>MRAFIELFENLINGVRIIIGLIVLAIMGLGLMFSAGVSYVAPKAADSFAGSAERVGSKAIEARQKARFAEDMAKDGWSYDATTVATGQDGVDDGWGD</sequence>
<gene>
    <name evidence="2" type="ORF">I603_1036</name>
</gene>
<proteinExistence type="predicted"/>
<keyword evidence="3" id="KW-1185">Reference proteome</keyword>
<dbReference type="STRING" id="1300349.I603_1036"/>
<protein>
    <submittedName>
        <fullName evidence="2">Uncharacterized protein</fullName>
    </submittedName>
</protein>
<evidence type="ECO:0000313" key="3">
    <source>
        <dbReference type="Proteomes" id="UP000092484"/>
    </source>
</evidence>
<evidence type="ECO:0000256" key="1">
    <source>
        <dbReference type="SAM" id="Phobius"/>
    </source>
</evidence>
<feature type="transmembrane region" description="Helical" evidence="1">
    <location>
        <begin position="17"/>
        <end position="41"/>
    </location>
</feature>
<keyword evidence="1" id="KW-1133">Transmembrane helix</keyword>
<name>A0A1A7BGC3_9SPHN</name>
<keyword evidence="1" id="KW-0812">Transmembrane</keyword>
<organism evidence="2 3">
    <name type="scientific">Erythrobacter dokdonensis DSW-74</name>
    <dbReference type="NCBI Taxonomy" id="1300349"/>
    <lineage>
        <taxon>Bacteria</taxon>
        <taxon>Pseudomonadati</taxon>
        <taxon>Pseudomonadota</taxon>
        <taxon>Alphaproteobacteria</taxon>
        <taxon>Sphingomonadales</taxon>
        <taxon>Erythrobacteraceae</taxon>
        <taxon>Erythrobacter/Porphyrobacter group</taxon>
        <taxon>Erythrobacter</taxon>
    </lineage>
</organism>
<keyword evidence="1" id="KW-0472">Membrane</keyword>
<dbReference type="RefSeq" id="WP_068862801.1">
    <property type="nucleotide sequence ID" value="NZ_LZYB01000002.1"/>
</dbReference>
<accession>A0A1A7BGC3</accession>
<dbReference type="EMBL" id="LZYB01000002">
    <property type="protein sequence ID" value="OBV11593.1"/>
    <property type="molecule type" value="Genomic_DNA"/>
</dbReference>
<comment type="caution">
    <text evidence="2">The sequence shown here is derived from an EMBL/GenBank/DDBJ whole genome shotgun (WGS) entry which is preliminary data.</text>
</comment>
<evidence type="ECO:0000313" key="2">
    <source>
        <dbReference type="EMBL" id="OBV11593.1"/>
    </source>
</evidence>
<dbReference type="AlphaFoldDB" id="A0A1A7BGC3"/>
<reference evidence="2 3" key="1">
    <citation type="submission" date="2016-06" db="EMBL/GenBank/DDBJ databases">
        <title>Genome sequence of Porphyrobacter dokdonensis DSW-74.</title>
        <authorList>
            <person name="Kim J.F."/>
            <person name="Song J.Y."/>
        </authorList>
    </citation>
    <scope>NUCLEOTIDE SEQUENCE [LARGE SCALE GENOMIC DNA]</scope>
    <source>
        <strain evidence="2 3">DSW-74</strain>
    </source>
</reference>
<dbReference type="Proteomes" id="UP000092484">
    <property type="component" value="Unassembled WGS sequence"/>
</dbReference>